<dbReference type="Gene3D" id="1.10.3730.20">
    <property type="match status" value="1"/>
</dbReference>
<dbReference type="PANTHER" id="PTHR32322:SF2">
    <property type="entry name" value="EAMA DOMAIN-CONTAINING PROTEIN"/>
    <property type="match status" value="1"/>
</dbReference>
<evidence type="ECO:0000259" key="7">
    <source>
        <dbReference type="Pfam" id="PF00892"/>
    </source>
</evidence>
<dbReference type="GO" id="GO:0016020">
    <property type="term" value="C:membrane"/>
    <property type="evidence" value="ECO:0007669"/>
    <property type="project" value="UniProtKB-SubCell"/>
</dbReference>
<feature type="transmembrane region" description="Helical" evidence="6">
    <location>
        <begin position="127"/>
        <end position="148"/>
    </location>
</feature>
<feature type="transmembrane region" description="Helical" evidence="6">
    <location>
        <begin position="154"/>
        <end position="174"/>
    </location>
</feature>
<feature type="transmembrane region" description="Helical" evidence="6">
    <location>
        <begin position="218"/>
        <end position="240"/>
    </location>
</feature>
<dbReference type="RefSeq" id="WP_148134468.1">
    <property type="nucleotide sequence ID" value="NZ_CP017634.1"/>
</dbReference>
<feature type="transmembrane region" description="Helical" evidence="6">
    <location>
        <begin position="186"/>
        <end position="206"/>
    </location>
</feature>
<dbReference type="KEGG" id="fwa:DCMF_10920"/>
<evidence type="ECO:0000256" key="4">
    <source>
        <dbReference type="ARBA" id="ARBA00022989"/>
    </source>
</evidence>
<feature type="transmembrane region" description="Helical" evidence="6">
    <location>
        <begin position="12"/>
        <end position="34"/>
    </location>
</feature>
<dbReference type="InterPro" id="IPR037185">
    <property type="entry name" value="EmrE-like"/>
</dbReference>
<dbReference type="PANTHER" id="PTHR32322">
    <property type="entry name" value="INNER MEMBRANE TRANSPORTER"/>
    <property type="match status" value="1"/>
</dbReference>
<accession>A0A3G1KRZ0</accession>
<feature type="domain" description="EamA" evidence="7">
    <location>
        <begin position="156"/>
        <end position="290"/>
    </location>
</feature>
<dbReference type="Pfam" id="PF00892">
    <property type="entry name" value="EamA"/>
    <property type="match status" value="2"/>
</dbReference>
<feature type="transmembrane region" description="Helical" evidence="6">
    <location>
        <begin position="102"/>
        <end position="120"/>
    </location>
</feature>
<feature type="transmembrane region" description="Helical" evidence="6">
    <location>
        <begin position="274"/>
        <end position="294"/>
    </location>
</feature>
<evidence type="ECO:0000256" key="6">
    <source>
        <dbReference type="SAM" id="Phobius"/>
    </source>
</evidence>
<sequence length="311" mass="33169">MEKINLASERLPILAYLTVCVIWGSTYLAIRIAVFDLPPFLSAGVRFVIAGLIMLAYARLKGLPFTNRVQIGRQSVVGLFLLLGGNGLVMLGSQWISSSVAALLFATVPLFMAAFGLILPGGEKLNWSGWLGLCIGFVGVALLVFTSLENLKLPLKGLIIILAGAFFWASGSVYSNRIGSTGSVEINLSIQMLAGGAGLLLTGFLFGEAGHLSLTSQGVLAILYLIFFGSLLGYSAYIYLLNVWPAARVGTYAYINPAVAMFLGSLILHEPITAFVVLGTFVILAGVFLVQYSARKRNTAPVSQIPSQTSH</sequence>
<evidence type="ECO:0000256" key="3">
    <source>
        <dbReference type="ARBA" id="ARBA00022692"/>
    </source>
</evidence>
<evidence type="ECO:0000256" key="1">
    <source>
        <dbReference type="ARBA" id="ARBA00004141"/>
    </source>
</evidence>
<feature type="transmembrane region" description="Helical" evidence="6">
    <location>
        <begin position="40"/>
        <end position="58"/>
    </location>
</feature>
<dbReference type="EMBL" id="CP017634">
    <property type="protein sequence ID" value="ATW25210.1"/>
    <property type="molecule type" value="Genomic_DNA"/>
</dbReference>
<dbReference type="InterPro" id="IPR000620">
    <property type="entry name" value="EamA_dom"/>
</dbReference>
<evidence type="ECO:0000313" key="9">
    <source>
        <dbReference type="Proteomes" id="UP000323521"/>
    </source>
</evidence>
<dbReference type="OrthoDB" id="3190463at2"/>
<feature type="transmembrane region" description="Helical" evidence="6">
    <location>
        <begin position="252"/>
        <end position="268"/>
    </location>
</feature>
<evidence type="ECO:0000256" key="2">
    <source>
        <dbReference type="ARBA" id="ARBA00007362"/>
    </source>
</evidence>
<gene>
    <name evidence="8" type="ORF">DCMF_10920</name>
</gene>
<dbReference type="InterPro" id="IPR050638">
    <property type="entry name" value="AA-Vitamin_Transporters"/>
</dbReference>
<reference evidence="8 9" key="1">
    <citation type="submission" date="2016-10" db="EMBL/GenBank/DDBJ databases">
        <title>Complete Genome Sequence of Peptococcaceae strain DCMF.</title>
        <authorList>
            <person name="Edwards R.J."/>
            <person name="Holland S.I."/>
            <person name="Deshpande N.P."/>
            <person name="Wong Y.K."/>
            <person name="Ertan H."/>
            <person name="Manefield M."/>
            <person name="Russell T.L."/>
            <person name="Lee M.J."/>
        </authorList>
    </citation>
    <scope>NUCLEOTIDE SEQUENCE [LARGE SCALE GENOMIC DNA]</scope>
    <source>
        <strain evidence="8 9">DCMF</strain>
    </source>
</reference>
<comment type="similarity">
    <text evidence="2">Belongs to the EamA transporter family.</text>
</comment>
<name>A0A3G1KRZ0_FORW1</name>
<protein>
    <recommendedName>
        <fullName evidence="7">EamA domain-containing protein</fullName>
    </recommendedName>
</protein>
<feature type="domain" description="EamA" evidence="7">
    <location>
        <begin position="13"/>
        <end position="144"/>
    </location>
</feature>
<keyword evidence="5 6" id="KW-0472">Membrane</keyword>
<dbReference type="AlphaFoldDB" id="A0A3G1KRZ0"/>
<evidence type="ECO:0000313" key="8">
    <source>
        <dbReference type="EMBL" id="ATW25210.1"/>
    </source>
</evidence>
<comment type="subcellular location">
    <subcellularLocation>
        <location evidence="1">Membrane</location>
        <topology evidence="1">Multi-pass membrane protein</topology>
    </subcellularLocation>
</comment>
<evidence type="ECO:0000256" key="5">
    <source>
        <dbReference type="ARBA" id="ARBA00023136"/>
    </source>
</evidence>
<feature type="transmembrane region" description="Helical" evidence="6">
    <location>
        <begin position="79"/>
        <end position="96"/>
    </location>
</feature>
<dbReference type="SUPFAM" id="SSF103481">
    <property type="entry name" value="Multidrug resistance efflux transporter EmrE"/>
    <property type="match status" value="2"/>
</dbReference>
<proteinExistence type="inferred from homology"/>
<keyword evidence="4 6" id="KW-1133">Transmembrane helix</keyword>
<keyword evidence="9" id="KW-1185">Reference proteome</keyword>
<organism evidence="8 9">
    <name type="scientific">Formimonas warabiya</name>
    <dbReference type="NCBI Taxonomy" id="1761012"/>
    <lineage>
        <taxon>Bacteria</taxon>
        <taxon>Bacillati</taxon>
        <taxon>Bacillota</taxon>
        <taxon>Clostridia</taxon>
        <taxon>Eubacteriales</taxon>
        <taxon>Peptococcaceae</taxon>
        <taxon>Candidatus Formimonas</taxon>
    </lineage>
</organism>
<dbReference type="Proteomes" id="UP000323521">
    <property type="component" value="Chromosome"/>
</dbReference>
<keyword evidence="3 6" id="KW-0812">Transmembrane</keyword>